<organism evidence="2 3">
    <name type="scientific">Diplogelasinospora grovesii</name>
    <dbReference type="NCBI Taxonomy" id="303347"/>
    <lineage>
        <taxon>Eukaryota</taxon>
        <taxon>Fungi</taxon>
        <taxon>Dikarya</taxon>
        <taxon>Ascomycota</taxon>
        <taxon>Pezizomycotina</taxon>
        <taxon>Sordariomycetes</taxon>
        <taxon>Sordariomycetidae</taxon>
        <taxon>Sordariales</taxon>
        <taxon>Diplogelasinosporaceae</taxon>
        <taxon>Diplogelasinospora</taxon>
    </lineage>
</organism>
<reference evidence="3" key="1">
    <citation type="journal article" date="2023" name="Mol. Phylogenet. Evol.">
        <title>Genome-scale phylogeny and comparative genomics of the fungal order Sordariales.</title>
        <authorList>
            <person name="Hensen N."/>
            <person name="Bonometti L."/>
            <person name="Westerberg I."/>
            <person name="Brannstrom I.O."/>
            <person name="Guillou S."/>
            <person name="Cros-Aarteil S."/>
            <person name="Calhoun S."/>
            <person name="Haridas S."/>
            <person name="Kuo A."/>
            <person name="Mondo S."/>
            <person name="Pangilinan J."/>
            <person name="Riley R."/>
            <person name="LaButti K."/>
            <person name="Andreopoulos B."/>
            <person name="Lipzen A."/>
            <person name="Chen C."/>
            <person name="Yan M."/>
            <person name="Daum C."/>
            <person name="Ng V."/>
            <person name="Clum A."/>
            <person name="Steindorff A."/>
            <person name="Ohm R.A."/>
            <person name="Martin F."/>
            <person name="Silar P."/>
            <person name="Natvig D.O."/>
            <person name="Lalanne C."/>
            <person name="Gautier V."/>
            <person name="Ament-Velasquez S.L."/>
            <person name="Kruys A."/>
            <person name="Hutchinson M.I."/>
            <person name="Powell A.J."/>
            <person name="Barry K."/>
            <person name="Miller A.N."/>
            <person name="Grigoriev I.V."/>
            <person name="Debuchy R."/>
            <person name="Gladieux P."/>
            <person name="Hiltunen Thoren M."/>
            <person name="Johannesson H."/>
        </authorList>
    </citation>
    <scope>NUCLEOTIDE SEQUENCE [LARGE SCALE GENOMIC DNA]</scope>
    <source>
        <strain evidence="3">CBS 340.73</strain>
    </source>
</reference>
<dbReference type="Proteomes" id="UP001303473">
    <property type="component" value="Unassembled WGS sequence"/>
</dbReference>
<feature type="region of interest" description="Disordered" evidence="1">
    <location>
        <begin position="98"/>
        <end position="118"/>
    </location>
</feature>
<gene>
    <name evidence="2" type="ORF">QBC46DRAFT_420494</name>
</gene>
<accession>A0AAN6N1C4</accession>
<keyword evidence="3" id="KW-1185">Reference proteome</keyword>
<proteinExistence type="predicted"/>
<dbReference type="EMBL" id="MU853897">
    <property type="protein sequence ID" value="KAK3936023.1"/>
    <property type="molecule type" value="Genomic_DNA"/>
</dbReference>
<comment type="caution">
    <text evidence="2">The sequence shown here is derived from an EMBL/GenBank/DDBJ whole genome shotgun (WGS) entry which is preliminary data.</text>
</comment>
<evidence type="ECO:0000256" key="1">
    <source>
        <dbReference type="SAM" id="MobiDB-lite"/>
    </source>
</evidence>
<evidence type="ECO:0000313" key="2">
    <source>
        <dbReference type="EMBL" id="KAK3936023.1"/>
    </source>
</evidence>
<evidence type="ECO:0000313" key="3">
    <source>
        <dbReference type="Proteomes" id="UP001303473"/>
    </source>
</evidence>
<protein>
    <submittedName>
        <fullName evidence="2">Uncharacterized protein</fullName>
    </submittedName>
</protein>
<sequence length="176" mass="19011">MMQHAATSIISSRLHGALAWRTAAILQILLKLSALVLSAKSTISSRLHGGSACLRPLGTPAVFTKTTRTLSSGIPTQAGQVASGPYEVIHRSWGIEIQGRPDPSRDANHKNKQGKGDPIGTVAAHYISADTVPKEAVQQQELRLLLRPQPPAPEPPYTGTTVQQTRRRPNIYVILM</sequence>
<dbReference type="AlphaFoldDB" id="A0AAN6N1C4"/>
<name>A0AAN6N1C4_9PEZI</name>
<feature type="region of interest" description="Disordered" evidence="1">
    <location>
        <begin position="146"/>
        <end position="165"/>
    </location>
</feature>